<dbReference type="InterPro" id="IPR035439">
    <property type="entry name" value="UPF0145_dom_sf"/>
</dbReference>
<evidence type="ECO:0000313" key="3">
    <source>
        <dbReference type="EMBL" id="CAJ0582877.1"/>
    </source>
</evidence>
<dbReference type="AlphaFoldDB" id="A0AA36D8Q3"/>
<dbReference type="Gene3D" id="2.60.40.150">
    <property type="entry name" value="C2 domain"/>
    <property type="match status" value="1"/>
</dbReference>
<dbReference type="PROSITE" id="PS50004">
    <property type="entry name" value="C2"/>
    <property type="match status" value="1"/>
</dbReference>
<organism evidence="3 4">
    <name type="scientific">Mesorhabditis spiculigera</name>
    <dbReference type="NCBI Taxonomy" id="96644"/>
    <lineage>
        <taxon>Eukaryota</taxon>
        <taxon>Metazoa</taxon>
        <taxon>Ecdysozoa</taxon>
        <taxon>Nematoda</taxon>
        <taxon>Chromadorea</taxon>
        <taxon>Rhabditida</taxon>
        <taxon>Rhabditina</taxon>
        <taxon>Rhabditomorpha</taxon>
        <taxon>Rhabditoidea</taxon>
        <taxon>Rhabditidae</taxon>
        <taxon>Mesorhabditinae</taxon>
        <taxon>Mesorhabditis</taxon>
    </lineage>
</organism>
<dbReference type="GO" id="GO:0005509">
    <property type="term" value="F:calcium ion binding"/>
    <property type="evidence" value="ECO:0007669"/>
    <property type="project" value="TreeGrafter"/>
</dbReference>
<comment type="caution">
    <text evidence="3">The sequence shown here is derived from an EMBL/GenBank/DDBJ whole genome shotgun (WGS) entry which is preliminary data.</text>
</comment>
<dbReference type="SUPFAM" id="SSF117782">
    <property type="entry name" value="YbjQ-like"/>
    <property type="match status" value="1"/>
</dbReference>
<keyword evidence="4" id="KW-1185">Reference proteome</keyword>
<feature type="domain" description="C2" evidence="2">
    <location>
        <begin position="1"/>
        <end position="116"/>
    </location>
</feature>
<dbReference type="GO" id="GO:0010828">
    <property type="term" value="P:positive regulation of D-glucose transmembrane transport"/>
    <property type="evidence" value="ECO:0007669"/>
    <property type="project" value="TreeGrafter"/>
</dbReference>
<dbReference type="PANTHER" id="PTHR37412:SF2">
    <property type="entry name" value="C2 DOMAIN-CONTAINING PROTEIN 5"/>
    <property type="match status" value="1"/>
</dbReference>
<proteinExistence type="predicted"/>
<dbReference type="InterPro" id="IPR056431">
    <property type="entry name" value="C2CD5_YbjQ-rel_dom"/>
</dbReference>
<evidence type="ECO:0000259" key="2">
    <source>
        <dbReference type="PROSITE" id="PS50004"/>
    </source>
</evidence>
<name>A0AA36D8Q3_9BILA</name>
<evidence type="ECO:0000313" key="4">
    <source>
        <dbReference type="Proteomes" id="UP001177023"/>
    </source>
</evidence>
<feature type="non-terminal residue" evidence="3">
    <location>
        <position position="747"/>
    </location>
</feature>
<dbReference type="InterPro" id="IPR000008">
    <property type="entry name" value="C2_dom"/>
</dbReference>
<dbReference type="Proteomes" id="UP001177023">
    <property type="component" value="Unassembled WGS sequence"/>
</dbReference>
<gene>
    <name evidence="3" type="ORF">MSPICULIGERA_LOCUS21007</name>
</gene>
<dbReference type="GO" id="GO:0065002">
    <property type="term" value="P:intracellular protein transmembrane transport"/>
    <property type="evidence" value="ECO:0007669"/>
    <property type="project" value="TreeGrafter"/>
</dbReference>
<sequence length="747" mass="83377">MRISEDYGQSALFSFSIKNARGLPVMNKSVASTDAFVAIRFGEDVWKSGVVRSLDPIWDEQTCVFEATELLHGATPPDIRVMDHDTYSSNDAIGRVYLNHISIYEKMLADGIPEKSFSFCLPIYDTLLGIRGELLFELHVTILDRGSKRLALLSGEYIPEDNEAEEVLGLVHHLAVEKDPEHAWLDRIRTPRATNEARMLAIRRSFGEATRSLITEAKKLGASHVLNFKEQLDLEGDGSNLLCARVSGTAVRLKPKGGFKLKQFEKIRLPICSMQSMPSVSSGCGGIIMSRRICLLENEDESDGYRRKIWQELRYELFRNARRRGCDLIIGYTETLTTYDRVAIFACMGTAICRANNEQQLAAEQIPSLRNSPRNAHRGSAFPASPNDQPSINCSPYHLPPLKDANELNIKSTMCNSCRKYQCLDFLISTLAVPAPPLVASTKNYVQISIMKRLRKHDDPEDLAEELSLILRTIDVDIHHALVTEARAVNPQGNALFEVRVAMKISQDSLIIVLTGILVRLYVLQKEESSLHPLSAMLAFSAFRSGDPRRFSWGSVRDAIRGKSIQTPSLRMRIMNVRPMGHDSPGIGEEVENRPRKRLPSFLDRLRKQQTEKGFLIQLAAEREICVNIGLIDGTSISNMQSIAGLHVVNPIHSLIFGREFSGVGKRLVHWSDIFIREDTNPPTEAIEIDRFVSGSIEDSISAARAICLGSGGLGMASLSIISFNLVVSKDQISTTFILSCDFVYEK</sequence>
<dbReference type="SUPFAM" id="SSF49562">
    <property type="entry name" value="C2 domain (Calcium/lipid-binding domain, CaLB)"/>
    <property type="match status" value="1"/>
</dbReference>
<dbReference type="Pfam" id="PF23025">
    <property type="entry name" value="YbjQ_2"/>
    <property type="match status" value="2"/>
</dbReference>
<dbReference type="SMART" id="SM00239">
    <property type="entry name" value="C2"/>
    <property type="match status" value="1"/>
</dbReference>
<dbReference type="GO" id="GO:0005886">
    <property type="term" value="C:plasma membrane"/>
    <property type="evidence" value="ECO:0007669"/>
    <property type="project" value="TreeGrafter"/>
</dbReference>
<dbReference type="PANTHER" id="PTHR37412">
    <property type="entry name" value="C2 DOMAIN-CONTAINING PROTEIN 5"/>
    <property type="match status" value="1"/>
</dbReference>
<dbReference type="GO" id="GO:0031340">
    <property type="term" value="P:positive regulation of vesicle fusion"/>
    <property type="evidence" value="ECO:0007669"/>
    <property type="project" value="TreeGrafter"/>
</dbReference>
<dbReference type="GO" id="GO:0072659">
    <property type="term" value="P:protein localization to plasma membrane"/>
    <property type="evidence" value="ECO:0007669"/>
    <property type="project" value="TreeGrafter"/>
</dbReference>
<reference evidence="3" key="1">
    <citation type="submission" date="2023-06" db="EMBL/GenBank/DDBJ databases">
        <authorList>
            <person name="Delattre M."/>
        </authorList>
    </citation>
    <scope>NUCLEOTIDE SEQUENCE</scope>
    <source>
        <strain evidence="3">AF72</strain>
    </source>
</reference>
<dbReference type="InterPro" id="IPR038983">
    <property type="entry name" value="C2CD5"/>
</dbReference>
<evidence type="ECO:0000256" key="1">
    <source>
        <dbReference type="SAM" id="MobiDB-lite"/>
    </source>
</evidence>
<feature type="region of interest" description="Disordered" evidence="1">
    <location>
        <begin position="369"/>
        <end position="393"/>
    </location>
</feature>
<dbReference type="InterPro" id="IPR035892">
    <property type="entry name" value="C2_domain_sf"/>
</dbReference>
<dbReference type="EMBL" id="CATQJA010002664">
    <property type="protein sequence ID" value="CAJ0582877.1"/>
    <property type="molecule type" value="Genomic_DNA"/>
</dbReference>
<dbReference type="GO" id="GO:0005544">
    <property type="term" value="F:calcium-dependent phospholipid binding"/>
    <property type="evidence" value="ECO:0007669"/>
    <property type="project" value="InterPro"/>
</dbReference>
<dbReference type="GO" id="GO:0090314">
    <property type="term" value="P:positive regulation of protein targeting to membrane"/>
    <property type="evidence" value="ECO:0007669"/>
    <property type="project" value="TreeGrafter"/>
</dbReference>
<dbReference type="Pfam" id="PF00168">
    <property type="entry name" value="C2"/>
    <property type="match status" value="1"/>
</dbReference>
<protein>
    <recommendedName>
        <fullName evidence="2">C2 domain-containing protein</fullName>
    </recommendedName>
</protein>
<accession>A0AA36D8Q3</accession>